<keyword evidence="2" id="KW-1185">Reference proteome</keyword>
<evidence type="ECO:0000313" key="2">
    <source>
        <dbReference type="Proteomes" id="UP000606786"/>
    </source>
</evidence>
<evidence type="ECO:0000313" key="1">
    <source>
        <dbReference type="EMBL" id="CAD6993115.1"/>
    </source>
</evidence>
<sequence length="67" mass="7449">MCIITDSLPFLLDFASAMNNAPVNKVYVKRKITGKCVCGSLYNEISSLWGCLAGSWILKLLLLHLFN</sequence>
<organism evidence="1 2">
    <name type="scientific">Ceratitis capitata</name>
    <name type="common">Mediterranean fruit fly</name>
    <name type="synonym">Tephritis capitata</name>
    <dbReference type="NCBI Taxonomy" id="7213"/>
    <lineage>
        <taxon>Eukaryota</taxon>
        <taxon>Metazoa</taxon>
        <taxon>Ecdysozoa</taxon>
        <taxon>Arthropoda</taxon>
        <taxon>Hexapoda</taxon>
        <taxon>Insecta</taxon>
        <taxon>Pterygota</taxon>
        <taxon>Neoptera</taxon>
        <taxon>Endopterygota</taxon>
        <taxon>Diptera</taxon>
        <taxon>Brachycera</taxon>
        <taxon>Muscomorpha</taxon>
        <taxon>Tephritoidea</taxon>
        <taxon>Tephritidae</taxon>
        <taxon>Ceratitis</taxon>
        <taxon>Ceratitis</taxon>
    </lineage>
</organism>
<comment type="caution">
    <text evidence="1">The sequence shown here is derived from an EMBL/GenBank/DDBJ whole genome shotgun (WGS) entry which is preliminary data.</text>
</comment>
<dbReference type="AlphaFoldDB" id="A0A811U786"/>
<name>A0A811U786_CERCA</name>
<accession>A0A811U786</accession>
<gene>
    <name evidence="1" type="ORF">CCAP1982_LOCUS1940</name>
</gene>
<proteinExistence type="predicted"/>
<protein>
    <submittedName>
        <fullName evidence="1">(Mediterranean fruit fly) hypothetical protein</fullName>
    </submittedName>
</protein>
<dbReference type="EMBL" id="CAJHJT010000001">
    <property type="protein sequence ID" value="CAD6993115.1"/>
    <property type="molecule type" value="Genomic_DNA"/>
</dbReference>
<dbReference type="Proteomes" id="UP000606786">
    <property type="component" value="Unassembled WGS sequence"/>
</dbReference>
<reference evidence="1" key="1">
    <citation type="submission" date="2020-11" db="EMBL/GenBank/DDBJ databases">
        <authorList>
            <person name="Whitehead M."/>
        </authorList>
    </citation>
    <scope>NUCLEOTIDE SEQUENCE</scope>
    <source>
        <strain evidence="1">EGII</strain>
    </source>
</reference>
<feature type="non-terminal residue" evidence="1">
    <location>
        <position position="67"/>
    </location>
</feature>